<organism evidence="8 9">
    <name type="scientific">Thiomicrorhabdus immobilis</name>
    <dbReference type="NCBI Taxonomy" id="2791037"/>
    <lineage>
        <taxon>Bacteria</taxon>
        <taxon>Pseudomonadati</taxon>
        <taxon>Pseudomonadota</taxon>
        <taxon>Gammaproteobacteria</taxon>
        <taxon>Thiotrichales</taxon>
        <taxon>Piscirickettsiaceae</taxon>
        <taxon>Thiomicrorhabdus</taxon>
    </lineage>
</organism>
<evidence type="ECO:0000313" key="8">
    <source>
        <dbReference type="EMBL" id="BCN93791.1"/>
    </source>
</evidence>
<proteinExistence type="predicted"/>
<protein>
    <submittedName>
        <fullName evidence="8">Cytochrome c</fullName>
    </submittedName>
</protein>
<dbReference type="SUPFAM" id="SSF46626">
    <property type="entry name" value="Cytochrome c"/>
    <property type="match status" value="2"/>
</dbReference>
<dbReference type="Gene3D" id="1.10.760.10">
    <property type="entry name" value="Cytochrome c-like domain"/>
    <property type="match status" value="2"/>
</dbReference>
<dbReference type="InterPro" id="IPR036909">
    <property type="entry name" value="Cyt_c-like_dom_sf"/>
</dbReference>
<evidence type="ECO:0000256" key="4">
    <source>
        <dbReference type="ARBA" id="ARBA00022982"/>
    </source>
</evidence>
<keyword evidence="2 6" id="KW-0349">Heme</keyword>
<dbReference type="PANTHER" id="PTHR33751">
    <property type="entry name" value="CBB3-TYPE CYTOCHROME C OXIDASE SUBUNIT FIXP"/>
    <property type="match status" value="1"/>
</dbReference>
<dbReference type="PROSITE" id="PS51007">
    <property type="entry name" value="CYTC"/>
    <property type="match status" value="2"/>
</dbReference>
<evidence type="ECO:0000256" key="2">
    <source>
        <dbReference type="ARBA" id="ARBA00022617"/>
    </source>
</evidence>
<keyword evidence="4" id="KW-0249">Electron transport</keyword>
<evidence type="ECO:0000256" key="6">
    <source>
        <dbReference type="PROSITE-ProRule" id="PRU00433"/>
    </source>
</evidence>
<evidence type="ECO:0000259" key="7">
    <source>
        <dbReference type="PROSITE" id="PS51007"/>
    </source>
</evidence>
<gene>
    <name evidence="8" type="primary">cytcB</name>
    <name evidence="8" type="ORF">THMIRHAM_15760</name>
</gene>
<feature type="domain" description="Cytochrome c" evidence="7">
    <location>
        <begin position="159"/>
        <end position="241"/>
    </location>
</feature>
<evidence type="ECO:0000256" key="3">
    <source>
        <dbReference type="ARBA" id="ARBA00022723"/>
    </source>
</evidence>
<feature type="domain" description="Cytochrome c" evidence="7">
    <location>
        <begin position="57"/>
        <end position="142"/>
    </location>
</feature>
<dbReference type="Proteomes" id="UP001054820">
    <property type="component" value="Chromosome"/>
</dbReference>
<accession>A0ABN6CXH2</accession>
<reference evidence="8" key="1">
    <citation type="journal article" date="2022" name="Arch. Microbiol.">
        <title>Thiomicrorhabdus immobilis sp. nov., a mesophilic sulfur-oxidizing bacterium isolated from sediment of a brackish lake in northern Japan.</title>
        <authorList>
            <person name="Kojima H."/>
            <person name="Mochizuki J."/>
            <person name="Kanda M."/>
            <person name="Watanabe T."/>
            <person name="Fukui M."/>
        </authorList>
    </citation>
    <scope>NUCLEOTIDE SEQUENCE</scope>
    <source>
        <strain evidence="8">Am19</strain>
    </source>
</reference>
<sequence length="250" mass="27765">MKSSEEKDMLKQTLLVTALVSATLASSAAFSGHDEKPHASSWSNFALENQIKAMPRGEATNGQKIHEQMMCNACHGEKGESPSRNYASLNGQTAEYTTKMMLDYRDGRRWENYKQANIMVKLAKAMDDQQIADVAAFYASNPATTWDIETKPVAADIDRLVRKGDVSRMIVPCASCHGAHGEGKGITPAIAGQVPEYFVRTMKAYQGKHRHNDVNEGMAQFTHDLTDDEIQALAYYYATLNKQGDNHDRN</sequence>
<keyword evidence="9" id="KW-1185">Reference proteome</keyword>
<dbReference type="InterPro" id="IPR050597">
    <property type="entry name" value="Cytochrome_c_Oxidase_Subunit"/>
</dbReference>
<keyword evidence="5 6" id="KW-0408">Iron</keyword>
<keyword evidence="1" id="KW-0813">Transport</keyword>
<evidence type="ECO:0000256" key="1">
    <source>
        <dbReference type="ARBA" id="ARBA00022448"/>
    </source>
</evidence>
<name>A0ABN6CXH2_9GAMM</name>
<dbReference type="InterPro" id="IPR009056">
    <property type="entry name" value="Cyt_c-like_dom"/>
</dbReference>
<dbReference type="PANTHER" id="PTHR33751:SF9">
    <property type="entry name" value="CYTOCHROME C4"/>
    <property type="match status" value="1"/>
</dbReference>
<keyword evidence="3 6" id="KW-0479">Metal-binding</keyword>
<dbReference type="EMBL" id="AP024202">
    <property type="protein sequence ID" value="BCN93791.1"/>
    <property type="molecule type" value="Genomic_DNA"/>
</dbReference>
<dbReference type="Pfam" id="PF00034">
    <property type="entry name" value="Cytochrom_C"/>
    <property type="match status" value="2"/>
</dbReference>
<evidence type="ECO:0000313" key="9">
    <source>
        <dbReference type="Proteomes" id="UP001054820"/>
    </source>
</evidence>
<evidence type="ECO:0000256" key="5">
    <source>
        <dbReference type="ARBA" id="ARBA00023004"/>
    </source>
</evidence>